<sequence>MAVCKYLNVIYKSMQLCGVDKDCYSVVTLPVGHFLW</sequence>
<organism evidence="1">
    <name type="scientific">Anguilla anguilla</name>
    <name type="common">European freshwater eel</name>
    <name type="synonym">Muraena anguilla</name>
    <dbReference type="NCBI Taxonomy" id="7936"/>
    <lineage>
        <taxon>Eukaryota</taxon>
        <taxon>Metazoa</taxon>
        <taxon>Chordata</taxon>
        <taxon>Craniata</taxon>
        <taxon>Vertebrata</taxon>
        <taxon>Euteleostomi</taxon>
        <taxon>Actinopterygii</taxon>
        <taxon>Neopterygii</taxon>
        <taxon>Teleostei</taxon>
        <taxon>Anguilliformes</taxon>
        <taxon>Anguillidae</taxon>
        <taxon>Anguilla</taxon>
    </lineage>
</organism>
<name>A0A0E9VCK6_ANGAN</name>
<reference evidence="1" key="2">
    <citation type="journal article" date="2015" name="Fish Shellfish Immunol.">
        <title>Early steps in the European eel (Anguilla anguilla)-Vibrio vulnificus interaction in the gills: Role of the RtxA13 toxin.</title>
        <authorList>
            <person name="Callol A."/>
            <person name="Pajuelo D."/>
            <person name="Ebbesson L."/>
            <person name="Teles M."/>
            <person name="MacKenzie S."/>
            <person name="Amaro C."/>
        </authorList>
    </citation>
    <scope>NUCLEOTIDE SEQUENCE</scope>
</reference>
<reference evidence="1" key="1">
    <citation type="submission" date="2014-11" db="EMBL/GenBank/DDBJ databases">
        <authorList>
            <person name="Amaro Gonzalez C."/>
        </authorList>
    </citation>
    <scope>NUCLEOTIDE SEQUENCE</scope>
</reference>
<evidence type="ECO:0000313" key="1">
    <source>
        <dbReference type="EMBL" id="JAH74943.1"/>
    </source>
</evidence>
<accession>A0A0E9VCK6</accession>
<dbReference type="EMBL" id="GBXM01033634">
    <property type="protein sequence ID" value="JAH74943.1"/>
    <property type="molecule type" value="Transcribed_RNA"/>
</dbReference>
<dbReference type="AlphaFoldDB" id="A0A0E9VCK6"/>
<protein>
    <submittedName>
        <fullName evidence="1">Uncharacterized protein</fullName>
    </submittedName>
</protein>
<proteinExistence type="predicted"/>